<organism evidence="8 9">
    <name type="scientific">Orchesella cincta</name>
    <name type="common">Springtail</name>
    <name type="synonym">Podura cincta</name>
    <dbReference type="NCBI Taxonomy" id="48709"/>
    <lineage>
        <taxon>Eukaryota</taxon>
        <taxon>Metazoa</taxon>
        <taxon>Ecdysozoa</taxon>
        <taxon>Arthropoda</taxon>
        <taxon>Hexapoda</taxon>
        <taxon>Collembola</taxon>
        <taxon>Entomobryomorpha</taxon>
        <taxon>Entomobryoidea</taxon>
        <taxon>Orchesellidae</taxon>
        <taxon>Orchesellinae</taxon>
        <taxon>Orchesella</taxon>
    </lineage>
</organism>
<protein>
    <submittedName>
        <fullName evidence="8">Gamma-secretase subunit Aph-1</fullName>
    </submittedName>
</protein>
<evidence type="ECO:0000256" key="7">
    <source>
        <dbReference type="SAM" id="Phobius"/>
    </source>
</evidence>
<feature type="transmembrane region" description="Helical" evidence="7">
    <location>
        <begin position="186"/>
        <end position="203"/>
    </location>
</feature>
<keyword evidence="6 7" id="KW-0472">Membrane</keyword>
<dbReference type="STRING" id="48709.A0A1D2MCU5"/>
<keyword evidence="3 7" id="KW-0812">Transmembrane</keyword>
<dbReference type="EMBL" id="LJIJ01001789">
    <property type="protein sequence ID" value="ODM90805.1"/>
    <property type="molecule type" value="Genomic_DNA"/>
</dbReference>
<sequence>MAIMEFFGCSFIAFGPPFAMFRHTVAHDPVRIIILIASSFFWLLSLLLSSMWWALLKPYDVPLAWSVGMSIVLQHILRFLVYRFWKRVEWGLKLVADRDSKTGVVDNKKYIIAYVSGLGFGIMSGAFAFINILAESLGPGTVGIRGAGDSPMFFVTYALTTLCFILLHTSWNVIFHAGMNKRNYGLTFIVIVSHFAASSLTFFNKDKLYWASILPNYFNLLVSGWLAFRCAGGRLYWMKSEHYHRLHQL</sequence>
<dbReference type="InterPro" id="IPR009294">
    <property type="entry name" value="Aph-1"/>
</dbReference>
<evidence type="ECO:0000256" key="2">
    <source>
        <dbReference type="ARBA" id="ARBA00005577"/>
    </source>
</evidence>
<dbReference type="GO" id="GO:0016020">
    <property type="term" value="C:membrane"/>
    <property type="evidence" value="ECO:0007669"/>
    <property type="project" value="UniProtKB-SubCell"/>
</dbReference>
<evidence type="ECO:0000256" key="1">
    <source>
        <dbReference type="ARBA" id="ARBA00004141"/>
    </source>
</evidence>
<proteinExistence type="inferred from homology"/>
<keyword evidence="5 7" id="KW-1133">Transmembrane helix</keyword>
<dbReference type="Pfam" id="PF06105">
    <property type="entry name" value="Aph-1"/>
    <property type="match status" value="1"/>
</dbReference>
<gene>
    <name evidence="8" type="ORF">Ocin01_15875</name>
</gene>
<dbReference type="Proteomes" id="UP000094527">
    <property type="component" value="Unassembled WGS sequence"/>
</dbReference>
<keyword evidence="4" id="KW-0914">Notch signaling pathway</keyword>
<dbReference type="AlphaFoldDB" id="A0A1D2MCU5"/>
<reference evidence="8 9" key="1">
    <citation type="journal article" date="2016" name="Genome Biol. Evol.">
        <title>Gene Family Evolution Reflects Adaptation to Soil Environmental Stressors in the Genome of the Collembolan Orchesella cincta.</title>
        <authorList>
            <person name="Faddeeva-Vakhrusheva A."/>
            <person name="Derks M.F."/>
            <person name="Anvar S.Y."/>
            <person name="Agamennone V."/>
            <person name="Suring W."/>
            <person name="Smit S."/>
            <person name="van Straalen N.M."/>
            <person name="Roelofs D."/>
        </authorList>
    </citation>
    <scope>NUCLEOTIDE SEQUENCE [LARGE SCALE GENOMIC DNA]</scope>
    <source>
        <tissue evidence="8">Mixed pool</tissue>
    </source>
</reference>
<feature type="transmembrane region" description="Helical" evidence="7">
    <location>
        <begin position="209"/>
        <end position="228"/>
    </location>
</feature>
<dbReference type="OMA" id="IPAYCIL"/>
<evidence type="ECO:0000256" key="5">
    <source>
        <dbReference type="ARBA" id="ARBA00022989"/>
    </source>
</evidence>
<feature type="transmembrane region" description="Helical" evidence="7">
    <location>
        <begin position="61"/>
        <end position="81"/>
    </location>
</feature>
<evidence type="ECO:0000256" key="6">
    <source>
        <dbReference type="ARBA" id="ARBA00023136"/>
    </source>
</evidence>
<keyword evidence="9" id="KW-1185">Reference proteome</keyword>
<dbReference type="GO" id="GO:0016485">
    <property type="term" value="P:protein processing"/>
    <property type="evidence" value="ECO:0007669"/>
    <property type="project" value="InterPro"/>
</dbReference>
<dbReference type="GO" id="GO:0007219">
    <property type="term" value="P:Notch signaling pathway"/>
    <property type="evidence" value="ECO:0007669"/>
    <property type="project" value="UniProtKB-KW"/>
</dbReference>
<name>A0A1D2MCU5_ORCCI</name>
<feature type="transmembrane region" description="Helical" evidence="7">
    <location>
        <begin position="154"/>
        <end position="174"/>
    </location>
</feature>
<dbReference type="PANTHER" id="PTHR12889">
    <property type="entry name" value="GAMMA-SECRETASE SUBUNIT APH-1"/>
    <property type="match status" value="1"/>
</dbReference>
<evidence type="ECO:0000256" key="3">
    <source>
        <dbReference type="ARBA" id="ARBA00022692"/>
    </source>
</evidence>
<dbReference type="OrthoDB" id="6507463at2759"/>
<evidence type="ECO:0000313" key="9">
    <source>
        <dbReference type="Proteomes" id="UP000094527"/>
    </source>
</evidence>
<accession>A0A1D2MCU5</accession>
<feature type="transmembrane region" description="Helical" evidence="7">
    <location>
        <begin position="111"/>
        <end position="134"/>
    </location>
</feature>
<comment type="caution">
    <text evidence="8">The sequence shown here is derived from an EMBL/GenBank/DDBJ whole genome shotgun (WGS) entry which is preliminary data.</text>
</comment>
<evidence type="ECO:0000313" key="8">
    <source>
        <dbReference type="EMBL" id="ODM90805.1"/>
    </source>
</evidence>
<feature type="transmembrane region" description="Helical" evidence="7">
    <location>
        <begin position="32"/>
        <end position="55"/>
    </location>
</feature>
<evidence type="ECO:0000256" key="4">
    <source>
        <dbReference type="ARBA" id="ARBA00022976"/>
    </source>
</evidence>
<comment type="subcellular location">
    <subcellularLocation>
        <location evidence="1">Membrane</location>
        <topology evidence="1">Multi-pass membrane protein</topology>
    </subcellularLocation>
</comment>
<comment type="similarity">
    <text evidence="2">Belongs to the APH-1 family.</text>
</comment>